<name>V9HVZ3_HUMAN</name>
<gene>
    <name evidence="1" type="primary">HEL-182</name>
</gene>
<dbReference type="AlphaFoldDB" id="V9HVZ3"/>
<accession>V9HVZ3</accession>
<reference evidence="1" key="1">
    <citation type="submission" date="2008-04" db="EMBL/GenBank/DDBJ databases">
        <authorList>
            <person name="Li J.Y."/>
            <person name="Wang H.Y."/>
            <person name="Liu F.J."/>
            <person name="Liu J."/>
        </authorList>
    </citation>
    <scope>NUCLEOTIDE SEQUENCE</scope>
</reference>
<organism evidence="1">
    <name type="scientific">Homo sapiens</name>
    <name type="common">Human</name>
    <dbReference type="NCBI Taxonomy" id="9606"/>
    <lineage>
        <taxon>Eukaryota</taxon>
        <taxon>Metazoa</taxon>
        <taxon>Chordata</taxon>
        <taxon>Craniata</taxon>
        <taxon>Vertebrata</taxon>
        <taxon>Euteleostomi</taxon>
        <taxon>Mammalia</taxon>
        <taxon>Eutheria</taxon>
        <taxon>Euarchontoglires</taxon>
        <taxon>Primates</taxon>
        <taxon>Haplorrhini</taxon>
        <taxon>Catarrhini</taxon>
        <taxon>Hominidae</taxon>
        <taxon>Homo</taxon>
    </lineage>
</organism>
<proteinExistence type="evidence at transcript level"/>
<protein>
    <submittedName>
        <fullName evidence="1">Epididymis luminal protein 182</fullName>
    </submittedName>
</protein>
<evidence type="ECO:0000313" key="1">
    <source>
        <dbReference type="EMBL" id="ACF94510.1"/>
    </source>
</evidence>
<sequence length="99" mass="11371">MAVGDLIPIPGDTAVNLPLAVGWCVCCSSQVWMLKWAFKDVMRGRVIVLGTFSKYRHFIVQDPKCERVFVSVFYRVPNMPSYIHSVVFKIQFSTWLLTK</sequence>
<dbReference type="EMBL" id="EU668357">
    <property type="protein sequence ID" value="ACF94510.1"/>
    <property type="molecule type" value="mRNA"/>
</dbReference>
<dbReference type="ChiTaRS" id="FAR2P1">
    <property type="organism name" value="human"/>
</dbReference>